<feature type="domain" description="Aminotransferase class I/classII large" evidence="6">
    <location>
        <begin position="30"/>
        <end position="381"/>
    </location>
</feature>
<evidence type="ECO:0000256" key="2">
    <source>
        <dbReference type="ARBA" id="ARBA00022576"/>
    </source>
</evidence>
<dbReference type="Pfam" id="PF00155">
    <property type="entry name" value="Aminotran_1_2"/>
    <property type="match status" value="1"/>
</dbReference>
<dbReference type="Gene3D" id="3.90.1150.10">
    <property type="entry name" value="Aspartate Aminotransferase, domain 1"/>
    <property type="match status" value="1"/>
</dbReference>
<dbReference type="EMBL" id="CP002467">
    <property type="protein sequence ID" value="ADV84951.1"/>
    <property type="molecule type" value="Genomic_DNA"/>
</dbReference>
<evidence type="ECO:0000313" key="7">
    <source>
        <dbReference type="EMBL" id="ADV84951.1"/>
    </source>
</evidence>
<dbReference type="GO" id="GO:0005737">
    <property type="term" value="C:cytoplasm"/>
    <property type="evidence" value="ECO:0007669"/>
    <property type="project" value="TreeGrafter"/>
</dbReference>
<dbReference type="SUPFAM" id="SSF53383">
    <property type="entry name" value="PLP-dependent transferases"/>
    <property type="match status" value="1"/>
</dbReference>
<dbReference type="HOGENOM" id="CLU_017584_4_0_0"/>
<dbReference type="InterPro" id="IPR015424">
    <property type="entry name" value="PyrdxlP-dep_Trfase"/>
</dbReference>
<gene>
    <name evidence="7" type="ordered locus">AciPR4_4206</name>
</gene>
<keyword evidence="8" id="KW-1185">Reference proteome</keyword>
<keyword evidence="3 5" id="KW-0808">Transferase</keyword>
<dbReference type="PROSITE" id="PS00105">
    <property type="entry name" value="AA_TRANSFER_CLASS_1"/>
    <property type="match status" value="1"/>
</dbReference>
<dbReference type="AlphaFoldDB" id="E8V660"/>
<organism evidence="7 8">
    <name type="scientific">Terriglobus saanensis (strain ATCC BAA-1853 / DSM 23119 / SP1PR4)</name>
    <dbReference type="NCBI Taxonomy" id="401053"/>
    <lineage>
        <taxon>Bacteria</taxon>
        <taxon>Pseudomonadati</taxon>
        <taxon>Acidobacteriota</taxon>
        <taxon>Terriglobia</taxon>
        <taxon>Terriglobales</taxon>
        <taxon>Acidobacteriaceae</taxon>
        <taxon>Terriglobus</taxon>
    </lineage>
</organism>
<dbReference type="Gene3D" id="3.40.640.10">
    <property type="entry name" value="Type I PLP-dependent aspartate aminotransferase-like (Major domain)"/>
    <property type="match status" value="1"/>
</dbReference>
<dbReference type="STRING" id="401053.AciPR4_4206"/>
<dbReference type="PANTHER" id="PTHR43807">
    <property type="entry name" value="FI04487P"/>
    <property type="match status" value="1"/>
</dbReference>
<dbReference type="GO" id="GO:0030170">
    <property type="term" value="F:pyridoxal phosphate binding"/>
    <property type="evidence" value="ECO:0007669"/>
    <property type="project" value="InterPro"/>
</dbReference>
<evidence type="ECO:0000256" key="1">
    <source>
        <dbReference type="ARBA" id="ARBA00001933"/>
    </source>
</evidence>
<evidence type="ECO:0000256" key="4">
    <source>
        <dbReference type="ARBA" id="ARBA00022898"/>
    </source>
</evidence>
<protein>
    <recommendedName>
        <fullName evidence="5">Aminotransferase</fullName>
        <ecNumber evidence="5">2.6.1.-</ecNumber>
    </recommendedName>
</protein>
<dbReference type="OrthoDB" id="9802328at2"/>
<keyword evidence="4" id="KW-0663">Pyridoxal phosphate</keyword>
<name>E8V660_TERSS</name>
<sequence>MGLKVSDLAPRALQSEIRAMTAECQRMGGVNLAQGVCDTDPPEVVLREAKAAMDAGFNQYTRMEGIERLRVAVAAEVSARHGLGVDPEGEVLITSGATGAFHATAMALLNPGDEVIVFEPFYGYHPGTLRALRMVPVVVSLTGDDWALDIDAMRAAVTERTRAVLINTPGNPSGKIFSLAELEAVATLALEHNLFVFTDEIYEHFTYGKRPHIPMRTLPGMRERTITMSGYSKTYSVTGWRIGTVVADARWTPSISYFHDMTYVCAPAPLQHGVAAGLETLDAGFYKGLATEHLSKRTMLVEALLDAGLTPHLPEGAYYILADVSRLPGETASEKARWLLRETGVAGVAGSAFFRPGGGEGLMRFCFAKKDAELKEACERLGALRG</sequence>
<evidence type="ECO:0000256" key="5">
    <source>
        <dbReference type="RuleBase" id="RU000481"/>
    </source>
</evidence>
<dbReference type="InterPro" id="IPR051326">
    <property type="entry name" value="Kynurenine-oxoglutarate_AT"/>
</dbReference>
<evidence type="ECO:0000256" key="3">
    <source>
        <dbReference type="ARBA" id="ARBA00022679"/>
    </source>
</evidence>
<dbReference type="KEGG" id="tsa:AciPR4_4206"/>
<evidence type="ECO:0000259" key="6">
    <source>
        <dbReference type="Pfam" id="PF00155"/>
    </source>
</evidence>
<proteinExistence type="inferred from homology"/>
<dbReference type="CDD" id="cd00609">
    <property type="entry name" value="AAT_like"/>
    <property type="match status" value="1"/>
</dbReference>
<dbReference type="InterPro" id="IPR015422">
    <property type="entry name" value="PyrdxlP-dep_Trfase_small"/>
</dbReference>
<comment type="cofactor">
    <cofactor evidence="1 5">
        <name>pyridoxal 5'-phosphate</name>
        <dbReference type="ChEBI" id="CHEBI:597326"/>
    </cofactor>
</comment>
<reference evidence="7 8" key="1">
    <citation type="journal article" date="2012" name="Stand. Genomic Sci.">
        <title>Complete genome sequence of Terriglobus saanensis type strain SP1PR4(T), an Acidobacteria from tundra soil.</title>
        <authorList>
            <person name="Rawat S.R."/>
            <person name="Mannisto M.K."/>
            <person name="Starovoytov V."/>
            <person name="Goodwin L."/>
            <person name="Nolan M."/>
            <person name="Hauser L."/>
            <person name="Land M."/>
            <person name="Davenport K.W."/>
            <person name="Woyke T."/>
            <person name="Haggblom M.M."/>
        </authorList>
    </citation>
    <scope>NUCLEOTIDE SEQUENCE</scope>
    <source>
        <strain evidence="8">ATCC BAA-1853 / DSM 23119 / SP1PR4</strain>
    </source>
</reference>
<dbReference type="Proteomes" id="UP000006844">
    <property type="component" value="Chromosome"/>
</dbReference>
<accession>E8V660</accession>
<dbReference type="RefSeq" id="WP_013570681.1">
    <property type="nucleotide sequence ID" value="NC_014963.1"/>
</dbReference>
<dbReference type="eggNOG" id="COG0436">
    <property type="taxonomic scope" value="Bacteria"/>
</dbReference>
<comment type="similarity">
    <text evidence="5">Belongs to the class-I pyridoxal-phosphate-dependent aminotransferase family.</text>
</comment>
<evidence type="ECO:0000313" key="8">
    <source>
        <dbReference type="Proteomes" id="UP000006844"/>
    </source>
</evidence>
<dbReference type="PANTHER" id="PTHR43807:SF20">
    <property type="entry name" value="FI04487P"/>
    <property type="match status" value="1"/>
</dbReference>
<dbReference type="EC" id="2.6.1.-" evidence="5"/>
<dbReference type="InterPro" id="IPR004838">
    <property type="entry name" value="NHTrfase_class1_PyrdxlP-BS"/>
</dbReference>
<keyword evidence="2 5" id="KW-0032">Aminotransferase</keyword>
<dbReference type="GO" id="GO:0016212">
    <property type="term" value="F:kynurenine-oxoglutarate transaminase activity"/>
    <property type="evidence" value="ECO:0007669"/>
    <property type="project" value="TreeGrafter"/>
</dbReference>
<dbReference type="InterPro" id="IPR004839">
    <property type="entry name" value="Aminotransferase_I/II_large"/>
</dbReference>
<dbReference type="InterPro" id="IPR015421">
    <property type="entry name" value="PyrdxlP-dep_Trfase_major"/>
</dbReference>